<protein>
    <submittedName>
        <fullName evidence="6">TetR-family transcriptional regulator</fullName>
    </submittedName>
</protein>
<accession>A0A0H3CDV3</accession>
<dbReference type="GeneID" id="7333526"/>
<dbReference type="InterPro" id="IPR050109">
    <property type="entry name" value="HTH-type_TetR-like_transc_reg"/>
</dbReference>
<dbReference type="EMBL" id="CP001340">
    <property type="protein sequence ID" value="ACL96537.1"/>
    <property type="molecule type" value="Genomic_DNA"/>
</dbReference>
<dbReference type="RefSeq" id="WP_012640623.1">
    <property type="nucleotide sequence ID" value="NC_011916.1"/>
</dbReference>
<dbReference type="RefSeq" id="YP_002518445.1">
    <property type="nucleotide sequence ID" value="NC_011916.1"/>
</dbReference>
<dbReference type="KEGG" id="ccs:CCNA_03072"/>
<sequence length="234" mass="25901">MTTLSRTKGARDLDHETKRRDLLEKMTLHLMARGGERASFRDLAAAAEVSPPTLRHYFGDRRAVIDAVLEECLRRGRPGLDAQRLSDLPFEASIHTYARSLVNALRAEKTVRLGDIFALSLAEGLTDPTYGRPALEHIVEPTLQALEARLAVHIARGEMRADVDPRMAALQLVSPLLLACLHQDQLEGAHLRAMNLEKLIATTCGAFLRAFAVSPPVWGYDEPPEPVLAAADWR</sequence>
<evidence type="ECO:0000256" key="2">
    <source>
        <dbReference type="ARBA" id="ARBA00023125"/>
    </source>
</evidence>
<dbReference type="PANTHER" id="PTHR30055">
    <property type="entry name" value="HTH-TYPE TRANSCRIPTIONAL REGULATOR RUTR"/>
    <property type="match status" value="1"/>
</dbReference>
<keyword evidence="7" id="KW-1185">Reference proteome</keyword>
<dbReference type="Pfam" id="PF16859">
    <property type="entry name" value="TetR_C_11"/>
    <property type="match status" value="1"/>
</dbReference>
<dbReference type="PANTHER" id="PTHR30055:SF226">
    <property type="entry name" value="HTH-TYPE TRANSCRIPTIONAL REGULATOR PKSA"/>
    <property type="match status" value="1"/>
</dbReference>
<keyword evidence="1" id="KW-0805">Transcription regulation</keyword>
<dbReference type="GO" id="GO:0000976">
    <property type="term" value="F:transcription cis-regulatory region binding"/>
    <property type="evidence" value="ECO:0007669"/>
    <property type="project" value="TreeGrafter"/>
</dbReference>
<dbReference type="InterPro" id="IPR011075">
    <property type="entry name" value="TetR_C"/>
</dbReference>
<evidence type="ECO:0000256" key="4">
    <source>
        <dbReference type="PROSITE-ProRule" id="PRU00335"/>
    </source>
</evidence>
<dbReference type="PROSITE" id="PS50977">
    <property type="entry name" value="HTH_TETR_2"/>
    <property type="match status" value="1"/>
</dbReference>
<evidence type="ECO:0000259" key="5">
    <source>
        <dbReference type="PROSITE" id="PS50977"/>
    </source>
</evidence>
<dbReference type="PATRIC" id="fig|565050.3.peg.3000"/>
<dbReference type="AlphaFoldDB" id="A0A0H3CDV3"/>
<dbReference type="Pfam" id="PF00440">
    <property type="entry name" value="TetR_N"/>
    <property type="match status" value="1"/>
</dbReference>
<organism evidence="6 7">
    <name type="scientific">Caulobacter vibrioides (strain NA1000 / CB15N)</name>
    <name type="common">Caulobacter crescentus</name>
    <dbReference type="NCBI Taxonomy" id="565050"/>
    <lineage>
        <taxon>Bacteria</taxon>
        <taxon>Pseudomonadati</taxon>
        <taxon>Pseudomonadota</taxon>
        <taxon>Alphaproteobacteria</taxon>
        <taxon>Caulobacterales</taxon>
        <taxon>Caulobacteraceae</taxon>
        <taxon>Caulobacter</taxon>
    </lineage>
</organism>
<dbReference type="SUPFAM" id="SSF48498">
    <property type="entry name" value="Tetracyclin repressor-like, C-terminal domain"/>
    <property type="match status" value="1"/>
</dbReference>
<dbReference type="OrthoDB" id="5512127at2"/>
<name>A0A0H3CDV3_CAUVN</name>
<dbReference type="InterPro" id="IPR036271">
    <property type="entry name" value="Tet_transcr_reg_TetR-rel_C_sf"/>
</dbReference>
<dbReference type="PhylomeDB" id="A0A0H3CDV3"/>
<evidence type="ECO:0000313" key="6">
    <source>
        <dbReference type="EMBL" id="ACL96537.1"/>
    </source>
</evidence>
<dbReference type="InterPro" id="IPR001647">
    <property type="entry name" value="HTH_TetR"/>
</dbReference>
<feature type="DNA-binding region" description="H-T-H motif" evidence="4">
    <location>
        <begin position="39"/>
        <end position="58"/>
    </location>
</feature>
<evidence type="ECO:0000256" key="3">
    <source>
        <dbReference type="ARBA" id="ARBA00023163"/>
    </source>
</evidence>
<evidence type="ECO:0000256" key="1">
    <source>
        <dbReference type="ARBA" id="ARBA00023015"/>
    </source>
</evidence>
<reference evidence="6 7" key="1">
    <citation type="journal article" date="2010" name="J. Bacteriol.">
        <title>The genetic basis of laboratory adaptation in Caulobacter crescentus.</title>
        <authorList>
            <person name="Marks M.E."/>
            <person name="Castro-Rojas C.M."/>
            <person name="Teiling C."/>
            <person name="Du L."/>
            <person name="Kapatral V."/>
            <person name="Walunas T.L."/>
            <person name="Crosson S."/>
        </authorList>
    </citation>
    <scope>NUCLEOTIDE SEQUENCE [LARGE SCALE GENOMIC DNA]</scope>
    <source>
        <strain evidence="7">NA1000 / CB15N</strain>
    </source>
</reference>
<keyword evidence="3" id="KW-0804">Transcription</keyword>
<dbReference type="InterPro" id="IPR009057">
    <property type="entry name" value="Homeodomain-like_sf"/>
</dbReference>
<dbReference type="GO" id="GO:0003700">
    <property type="term" value="F:DNA-binding transcription factor activity"/>
    <property type="evidence" value="ECO:0007669"/>
    <property type="project" value="TreeGrafter"/>
</dbReference>
<keyword evidence="2 4" id="KW-0238">DNA-binding</keyword>
<dbReference type="SUPFAM" id="SSF46689">
    <property type="entry name" value="Homeodomain-like"/>
    <property type="match status" value="1"/>
</dbReference>
<dbReference type="HOGENOM" id="CLU_1183302_0_0_5"/>
<evidence type="ECO:0000313" key="7">
    <source>
        <dbReference type="Proteomes" id="UP000001364"/>
    </source>
</evidence>
<proteinExistence type="predicted"/>
<feature type="domain" description="HTH tetR-type" evidence="5">
    <location>
        <begin position="16"/>
        <end position="76"/>
    </location>
</feature>
<dbReference type="Proteomes" id="UP000001364">
    <property type="component" value="Chromosome"/>
</dbReference>
<gene>
    <name evidence="6" type="ordered locus">CCNA_03072</name>
</gene>
<dbReference type="Gene3D" id="1.10.357.10">
    <property type="entry name" value="Tetracycline Repressor, domain 2"/>
    <property type="match status" value="1"/>
</dbReference>